<accession>A0A2P2MM27</accession>
<organism evidence="1">
    <name type="scientific">Rhizophora mucronata</name>
    <name type="common">Asiatic mangrove</name>
    <dbReference type="NCBI Taxonomy" id="61149"/>
    <lineage>
        <taxon>Eukaryota</taxon>
        <taxon>Viridiplantae</taxon>
        <taxon>Streptophyta</taxon>
        <taxon>Embryophyta</taxon>
        <taxon>Tracheophyta</taxon>
        <taxon>Spermatophyta</taxon>
        <taxon>Magnoliopsida</taxon>
        <taxon>eudicotyledons</taxon>
        <taxon>Gunneridae</taxon>
        <taxon>Pentapetalae</taxon>
        <taxon>rosids</taxon>
        <taxon>fabids</taxon>
        <taxon>Malpighiales</taxon>
        <taxon>Rhizophoraceae</taxon>
        <taxon>Rhizophora</taxon>
    </lineage>
</organism>
<dbReference type="AlphaFoldDB" id="A0A2P2MM27"/>
<name>A0A2P2MM27_RHIMU</name>
<proteinExistence type="predicted"/>
<reference evidence="1" key="1">
    <citation type="submission" date="2018-02" db="EMBL/GenBank/DDBJ databases">
        <title>Rhizophora mucronata_Transcriptome.</title>
        <authorList>
            <person name="Meera S.P."/>
            <person name="Sreeshan A."/>
            <person name="Augustine A."/>
        </authorList>
    </citation>
    <scope>NUCLEOTIDE SEQUENCE</scope>
    <source>
        <tissue evidence="1">Leaf</tissue>
    </source>
</reference>
<evidence type="ECO:0000313" key="1">
    <source>
        <dbReference type="EMBL" id="MBX31284.1"/>
    </source>
</evidence>
<dbReference type="EMBL" id="GGEC01050800">
    <property type="protein sequence ID" value="MBX31284.1"/>
    <property type="molecule type" value="Transcribed_RNA"/>
</dbReference>
<protein>
    <submittedName>
        <fullName evidence="1">Uncharacterized protein</fullName>
    </submittedName>
</protein>
<sequence length="95" mass="10171">MCASRVAAWPTCCSAVGYLASASSLPHTEAQHFSCVLSGPTERFDANKREAIALQSFLSVCPIHEFFSNLWLSESPALSSTSVVSFVDSISMPVV</sequence>